<dbReference type="EMBL" id="CCKQ01000904">
    <property type="protein sequence ID" value="CDW72000.1"/>
    <property type="molecule type" value="Genomic_DNA"/>
</dbReference>
<keyword evidence="1" id="KW-1133">Transmembrane helix</keyword>
<gene>
    <name evidence="3" type="primary">Contig6547.g7003</name>
    <name evidence="3" type="ORF">STYLEM_951</name>
</gene>
<dbReference type="InParanoid" id="A0A077ZRN7"/>
<reference evidence="3 4" key="1">
    <citation type="submission" date="2014-06" db="EMBL/GenBank/DDBJ databases">
        <authorList>
            <person name="Swart Estienne"/>
        </authorList>
    </citation>
    <scope>NUCLEOTIDE SEQUENCE [LARGE SCALE GENOMIC DNA]</scope>
    <source>
        <strain evidence="3 4">130c</strain>
    </source>
</reference>
<keyword evidence="4" id="KW-1185">Reference proteome</keyword>
<name>A0A077ZRN7_STYLE</name>
<keyword evidence="2" id="KW-0732">Signal</keyword>
<evidence type="ECO:0008006" key="5">
    <source>
        <dbReference type="Google" id="ProtNLM"/>
    </source>
</evidence>
<evidence type="ECO:0000313" key="4">
    <source>
        <dbReference type="Proteomes" id="UP000039865"/>
    </source>
</evidence>
<keyword evidence="1" id="KW-0472">Membrane</keyword>
<feature type="transmembrane region" description="Helical" evidence="1">
    <location>
        <begin position="266"/>
        <end position="289"/>
    </location>
</feature>
<proteinExistence type="predicted"/>
<evidence type="ECO:0000256" key="1">
    <source>
        <dbReference type="SAM" id="Phobius"/>
    </source>
</evidence>
<sequence>MFMIKLTLIFNAIILGCSSNYDQNIFTLGNYKLGQESFVEISFEANQTYKRGEKILKLLNGYLIMMKHQMRVLPIILNVENRRIQLVIYPKQRFLTSYIFGFSEVNLFVREDLAIDYQLADLKVIYFPSTLCDKSAVLTLTFQYEGEQSLASWQGQCYLFFGDIQTQVSCQNNPIKRQLVVYPKGFDTIIPLTNITIEISSFPIFNIPKNVSLQRGIADGSICSYTIPVSPIRQQELTKKYYIQTTYVNNSTTIYKYQDIQLTQDLYKVIITLLAILILVVSILMILYLRKKYHWNLPQRYRIYLNFVAKCMKCWQNYKEKNKLSALKNDEKLKDAEQVGNSLDQSNLNID</sequence>
<organism evidence="3 4">
    <name type="scientific">Stylonychia lemnae</name>
    <name type="common">Ciliate</name>
    <dbReference type="NCBI Taxonomy" id="5949"/>
    <lineage>
        <taxon>Eukaryota</taxon>
        <taxon>Sar</taxon>
        <taxon>Alveolata</taxon>
        <taxon>Ciliophora</taxon>
        <taxon>Intramacronucleata</taxon>
        <taxon>Spirotrichea</taxon>
        <taxon>Stichotrichia</taxon>
        <taxon>Sporadotrichida</taxon>
        <taxon>Oxytrichidae</taxon>
        <taxon>Stylonychinae</taxon>
        <taxon>Stylonychia</taxon>
    </lineage>
</organism>
<dbReference type="PROSITE" id="PS51257">
    <property type="entry name" value="PROKAR_LIPOPROTEIN"/>
    <property type="match status" value="1"/>
</dbReference>
<dbReference type="Proteomes" id="UP000039865">
    <property type="component" value="Unassembled WGS sequence"/>
</dbReference>
<accession>A0A077ZRN7</accession>
<evidence type="ECO:0000256" key="2">
    <source>
        <dbReference type="SAM" id="SignalP"/>
    </source>
</evidence>
<feature type="signal peptide" evidence="2">
    <location>
        <begin position="1"/>
        <end position="19"/>
    </location>
</feature>
<dbReference type="AlphaFoldDB" id="A0A077ZRN7"/>
<keyword evidence="1" id="KW-0812">Transmembrane</keyword>
<feature type="chain" id="PRO_5001728893" description="Transmembrane protein" evidence="2">
    <location>
        <begin position="20"/>
        <end position="351"/>
    </location>
</feature>
<evidence type="ECO:0000313" key="3">
    <source>
        <dbReference type="EMBL" id="CDW72000.1"/>
    </source>
</evidence>
<protein>
    <recommendedName>
        <fullName evidence="5">Transmembrane protein</fullName>
    </recommendedName>
</protein>